<keyword evidence="3" id="KW-0813">Transport</keyword>
<dbReference type="PANTHER" id="PTHR33446:SF2">
    <property type="entry name" value="PROTEIN TONB"/>
    <property type="match status" value="1"/>
</dbReference>
<keyword evidence="13" id="KW-1185">Reference proteome</keyword>
<dbReference type="NCBIfam" id="TIGR01352">
    <property type="entry name" value="tonB_Cterm"/>
    <property type="match status" value="1"/>
</dbReference>
<dbReference type="AlphaFoldDB" id="B8JEC8"/>
<dbReference type="PROSITE" id="PS52015">
    <property type="entry name" value="TONB_CTD"/>
    <property type="match status" value="1"/>
</dbReference>
<name>B8JEC8_ANAD2</name>
<dbReference type="GO" id="GO:0031992">
    <property type="term" value="F:energy transducer activity"/>
    <property type="evidence" value="ECO:0007669"/>
    <property type="project" value="InterPro"/>
</dbReference>
<dbReference type="GO" id="GO:0055085">
    <property type="term" value="P:transmembrane transport"/>
    <property type="evidence" value="ECO:0007669"/>
    <property type="project" value="InterPro"/>
</dbReference>
<evidence type="ECO:0000256" key="6">
    <source>
        <dbReference type="ARBA" id="ARBA00022692"/>
    </source>
</evidence>
<dbReference type="SUPFAM" id="SSF74653">
    <property type="entry name" value="TolA/TonB C-terminal domain"/>
    <property type="match status" value="1"/>
</dbReference>
<reference evidence="12" key="1">
    <citation type="submission" date="2009-01" db="EMBL/GenBank/DDBJ databases">
        <title>Complete sequence of Anaeromyxobacter dehalogenans 2CP-1.</title>
        <authorList>
            <consortium name="US DOE Joint Genome Institute"/>
            <person name="Lucas S."/>
            <person name="Copeland A."/>
            <person name="Lapidus A."/>
            <person name="Glavina del Rio T."/>
            <person name="Dalin E."/>
            <person name="Tice H."/>
            <person name="Bruce D."/>
            <person name="Goodwin L."/>
            <person name="Pitluck S."/>
            <person name="Saunders E."/>
            <person name="Brettin T."/>
            <person name="Detter J.C."/>
            <person name="Han C."/>
            <person name="Larimer F."/>
            <person name="Land M."/>
            <person name="Hauser L."/>
            <person name="Kyrpides N."/>
            <person name="Ovchinnikova G."/>
            <person name="Beliaev A.S."/>
            <person name="Richardson P."/>
        </authorList>
    </citation>
    <scope>NUCLEOTIDE SEQUENCE</scope>
    <source>
        <strain evidence="12">2CP-1</strain>
    </source>
</reference>
<evidence type="ECO:0000256" key="4">
    <source>
        <dbReference type="ARBA" id="ARBA00022475"/>
    </source>
</evidence>
<dbReference type="PRINTS" id="PR01374">
    <property type="entry name" value="TONBPROTEIN"/>
</dbReference>
<proteinExistence type="inferred from homology"/>
<dbReference type="InterPro" id="IPR003538">
    <property type="entry name" value="TonB"/>
</dbReference>
<evidence type="ECO:0000256" key="1">
    <source>
        <dbReference type="ARBA" id="ARBA00004383"/>
    </source>
</evidence>
<sequence length="164" mass="16750">MPVPRALPDALPAAELAPVALETEEALAPGAGPSFTGDGAGDGPFVPGGGFGASRGGGAGEEAADGEGEEGPPWLRSAVLRQLQRQIERDPYPPAAELMGWSGTVRVGFTVLTDGSVADLRVVVSSGHGVLDRAALAVIRKAAPYPRPPVDQPVIVAVVWYLPP</sequence>
<protein>
    <submittedName>
        <fullName evidence="12">TonB family protein</fullName>
    </submittedName>
</protein>
<dbReference type="GO" id="GO:0030288">
    <property type="term" value="C:outer membrane-bounded periplasmic space"/>
    <property type="evidence" value="ECO:0007669"/>
    <property type="project" value="InterPro"/>
</dbReference>
<dbReference type="InterPro" id="IPR037682">
    <property type="entry name" value="TonB_C"/>
</dbReference>
<evidence type="ECO:0000256" key="2">
    <source>
        <dbReference type="ARBA" id="ARBA00006555"/>
    </source>
</evidence>
<keyword evidence="8" id="KW-1133">Transmembrane helix</keyword>
<evidence type="ECO:0000313" key="13">
    <source>
        <dbReference type="Proteomes" id="UP000007089"/>
    </source>
</evidence>
<dbReference type="KEGG" id="acp:A2cp1_0902"/>
<comment type="subcellular location">
    <subcellularLocation>
        <location evidence="1">Cell inner membrane</location>
        <topology evidence="1">Single-pass membrane protein</topology>
        <orientation evidence="1">Periplasmic side</orientation>
    </subcellularLocation>
</comment>
<organism evidence="12 13">
    <name type="scientific">Anaeromyxobacter dehalogenans (strain ATCC BAA-258 / DSM 21875 / 2CP-1)</name>
    <dbReference type="NCBI Taxonomy" id="455488"/>
    <lineage>
        <taxon>Bacteria</taxon>
        <taxon>Pseudomonadati</taxon>
        <taxon>Myxococcota</taxon>
        <taxon>Myxococcia</taxon>
        <taxon>Myxococcales</taxon>
        <taxon>Cystobacterineae</taxon>
        <taxon>Anaeromyxobacteraceae</taxon>
        <taxon>Anaeromyxobacter</taxon>
    </lineage>
</organism>
<dbReference type="GO" id="GO:0098797">
    <property type="term" value="C:plasma membrane protein complex"/>
    <property type="evidence" value="ECO:0007669"/>
    <property type="project" value="TreeGrafter"/>
</dbReference>
<gene>
    <name evidence="12" type="ordered locus">A2cp1_0902</name>
</gene>
<dbReference type="Pfam" id="PF03544">
    <property type="entry name" value="TonB_C"/>
    <property type="match status" value="1"/>
</dbReference>
<evidence type="ECO:0000256" key="10">
    <source>
        <dbReference type="SAM" id="MobiDB-lite"/>
    </source>
</evidence>
<feature type="compositionally biased region" description="Gly residues" evidence="10">
    <location>
        <begin position="38"/>
        <end position="60"/>
    </location>
</feature>
<dbReference type="InterPro" id="IPR051045">
    <property type="entry name" value="TonB-dependent_transducer"/>
</dbReference>
<evidence type="ECO:0000256" key="8">
    <source>
        <dbReference type="ARBA" id="ARBA00022989"/>
    </source>
</evidence>
<evidence type="ECO:0000259" key="11">
    <source>
        <dbReference type="PROSITE" id="PS52015"/>
    </source>
</evidence>
<evidence type="ECO:0000256" key="5">
    <source>
        <dbReference type="ARBA" id="ARBA00022519"/>
    </source>
</evidence>
<dbReference type="HOGENOM" id="CLU_1352314_0_0_7"/>
<evidence type="ECO:0000313" key="12">
    <source>
        <dbReference type="EMBL" id="ACL64254.1"/>
    </source>
</evidence>
<comment type="similarity">
    <text evidence="2">Belongs to the TonB family.</text>
</comment>
<dbReference type="GO" id="GO:0015891">
    <property type="term" value="P:siderophore transport"/>
    <property type="evidence" value="ECO:0007669"/>
    <property type="project" value="InterPro"/>
</dbReference>
<keyword evidence="4" id="KW-1003">Cell membrane</keyword>
<evidence type="ECO:0000256" key="3">
    <source>
        <dbReference type="ARBA" id="ARBA00022448"/>
    </source>
</evidence>
<dbReference type="EMBL" id="CP001359">
    <property type="protein sequence ID" value="ACL64254.1"/>
    <property type="molecule type" value="Genomic_DNA"/>
</dbReference>
<keyword evidence="7" id="KW-0653">Protein transport</keyword>
<dbReference type="Gene3D" id="3.30.1150.10">
    <property type="match status" value="1"/>
</dbReference>
<dbReference type="InterPro" id="IPR006260">
    <property type="entry name" value="TonB/TolA_C"/>
</dbReference>
<keyword evidence="6" id="KW-0812">Transmembrane</keyword>
<keyword evidence="9" id="KW-0472">Membrane</keyword>
<accession>B8JEC8</accession>
<keyword evidence="5" id="KW-0997">Cell inner membrane</keyword>
<evidence type="ECO:0000256" key="9">
    <source>
        <dbReference type="ARBA" id="ARBA00023136"/>
    </source>
</evidence>
<dbReference type="Proteomes" id="UP000007089">
    <property type="component" value="Chromosome"/>
</dbReference>
<dbReference type="RefSeq" id="WP_012632260.1">
    <property type="nucleotide sequence ID" value="NC_011891.1"/>
</dbReference>
<dbReference type="PANTHER" id="PTHR33446">
    <property type="entry name" value="PROTEIN TONB-RELATED"/>
    <property type="match status" value="1"/>
</dbReference>
<feature type="domain" description="TonB C-terminal" evidence="11">
    <location>
        <begin position="77"/>
        <end position="164"/>
    </location>
</feature>
<dbReference type="GO" id="GO:0015031">
    <property type="term" value="P:protein transport"/>
    <property type="evidence" value="ECO:0007669"/>
    <property type="project" value="UniProtKB-KW"/>
</dbReference>
<feature type="region of interest" description="Disordered" evidence="10">
    <location>
        <begin position="28"/>
        <end position="73"/>
    </location>
</feature>
<evidence type="ECO:0000256" key="7">
    <source>
        <dbReference type="ARBA" id="ARBA00022927"/>
    </source>
</evidence>